<keyword evidence="7" id="KW-1185">Reference proteome</keyword>
<evidence type="ECO:0000256" key="1">
    <source>
        <dbReference type="ARBA" id="ARBA00007365"/>
    </source>
</evidence>
<dbReference type="AlphaFoldDB" id="A0A285NF34"/>
<dbReference type="EC" id="5.2.1.8" evidence="4"/>
<dbReference type="InterPro" id="IPR002130">
    <property type="entry name" value="Cyclophilin-type_PPIase_dom"/>
</dbReference>
<dbReference type="Pfam" id="PF00160">
    <property type="entry name" value="Pro_isomerase"/>
    <property type="match status" value="1"/>
</dbReference>
<dbReference type="EMBL" id="OBEL01000001">
    <property type="protein sequence ID" value="SNZ07577.1"/>
    <property type="molecule type" value="Genomic_DNA"/>
</dbReference>
<evidence type="ECO:0000256" key="2">
    <source>
        <dbReference type="ARBA" id="ARBA00023110"/>
    </source>
</evidence>
<reference evidence="6 7" key="1">
    <citation type="submission" date="2017-09" db="EMBL/GenBank/DDBJ databases">
        <authorList>
            <person name="Ehlers B."/>
            <person name="Leendertz F.H."/>
        </authorList>
    </citation>
    <scope>NUCLEOTIDE SEQUENCE [LARGE SCALE GENOMIC DNA]</scope>
    <source>
        <strain evidence="6 7">DSM 18289</strain>
    </source>
</reference>
<dbReference type="OrthoDB" id="9807797at2"/>
<keyword evidence="2 4" id="KW-0697">Rotamase</keyword>
<evidence type="ECO:0000256" key="4">
    <source>
        <dbReference type="RuleBase" id="RU363019"/>
    </source>
</evidence>
<feature type="signal peptide" evidence="4">
    <location>
        <begin position="1"/>
        <end position="24"/>
    </location>
</feature>
<dbReference type="RefSeq" id="WP_097152344.1">
    <property type="nucleotide sequence ID" value="NZ_OBEL01000001.1"/>
</dbReference>
<dbReference type="CDD" id="cd00317">
    <property type="entry name" value="cyclophilin"/>
    <property type="match status" value="1"/>
</dbReference>
<keyword evidence="3 4" id="KW-0413">Isomerase</keyword>
<dbReference type="PROSITE" id="PS50072">
    <property type="entry name" value="CSA_PPIASE_2"/>
    <property type="match status" value="1"/>
</dbReference>
<keyword evidence="4" id="KW-0732">Signal</keyword>
<dbReference type="GO" id="GO:0003755">
    <property type="term" value="F:peptidyl-prolyl cis-trans isomerase activity"/>
    <property type="evidence" value="ECO:0007669"/>
    <property type="project" value="UniProtKB-UniRule"/>
</dbReference>
<evidence type="ECO:0000313" key="6">
    <source>
        <dbReference type="EMBL" id="SNZ07577.1"/>
    </source>
</evidence>
<feature type="chain" id="PRO_5011813761" description="Peptidyl-prolyl cis-trans isomerase" evidence="4">
    <location>
        <begin position="25"/>
        <end position="179"/>
    </location>
</feature>
<dbReference type="SUPFAM" id="SSF50891">
    <property type="entry name" value="Cyclophilin-like"/>
    <property type="match status" value="1"/>
</dbReference>
<name>A0A285NF34_9HYPH</name>
<dbReference type="GO" id="GO:0006457">
    <property type="term" value="P:protein folding"/>
    <property type="evidence" value="ECO:0007669"/>
    <property type="project" value="InterPro"/>
</dbReference>
<comment type="similarity">
    <text evidence="1 4">Belongs to the cyclophilin-type PPIase family.</text>
</comment>
<dbReference type="PRINTS" id="PR00153">
    <property type="entry name" value="CSAPPISMRASE"/>
</dbReference>
<comment type="function">
    <text evidence="4">PPIases accelerate the folding of proteins. It catalyzes the cis-trans isomerization of proline imidic peptide bonds in oligopeptides.</text>
</comment>
<dbReference type="Gene3D" id="2.40.100.10">
    <property type="entry name" value="Cyclophilin-like"/>
    <property type="match status" value="1"/>
</dbReference>
<dbReference type="InterPro" id="IPR029000">
    <property type="entry name" value="Cyclophilin-like_dom_sf"/>
</dbReference>
<dbReference type="InterPro" id="IPR020892">
    <property type="entry name" value="Cyclophilin-type_PPIase_CS"/>
</dbReference>
<organism evidence="6 7">
    <name type="scientific">Cohaesibacter gelatinilyticus</name>
    <dbReference type="NCBI Taxonomy" id="372072"/>
    <lineage>
        <taxon>Bacteria</taxon>
        <taxon>Pseudomonadati</taxon>
        <taxon>Pseudomonadota</taxon>
        <taxon>Alphaproteobacteria</taxon>
        <taxon>Hyphomicrobiales</taxon>
        <taxon>Cohaesibacteraceae</taxon>
    </lineage>
</organism>
<dbReference type="PANTHER" id="PTHR45625:SF4">
    <property type="entry name" value="PEPTIDYLPROLYL ISOMERASE DOMAIN AND WD REPEAT-CONTAINING PROTEIN 1"/>
    <property type="match status" value="1"/>
</dbReference>
<feature type="domain" description="PPIase cyclophilin-type" evidence="5">
    <location>
        <begin position="35"/>
        <end position="179"/>
    </location>
</feature>
<comment type="catalytic activity">
    <reaction evidence="4">
        <text>[protein]-peptidylproline (omega=180) = [protein]-peptidylproline (omega=0)</text>
        <dbReference type="Rhea" id="RHEA:16237"/>
        <dbReference type="Rhea" id="RHEA-COMP:10747"/>
        <dbReference type="Rhea" id="RHEA-COMP:10748"/>
        <dbReference type="ChEBI" id="CHEBI:83833"/>
        <dbReference type="ChEBI" id="CHEBI:83834"/>
        <dbReference type="EC" id="5.2.1.8"/>
    </reaction>
</comment>
<evidence type="ECO:0000256" key="3">
    <source>
        <dbReference type="ARBA" id="ARBA00023235"/>
    </source>
</evidence>
<proteinExistence type="inferred from homology"/>
<sequence length="179" mass="20016">MNLFIRLFSIVALFLSLSVSSVWAAEDKENTIYLDTNYGRVVIKLRPDLAPNHVERVKSLTRRGFYNGLKFHRVIDGFMAQTGDPQGTGMGGSELSDLKEEFNPRPFERGVVGMARSRSPHSANSQFFIMYADAPWLNGQYTAWGEVISGMEFIDQIKKGEPPAKPDVIVKMQVAADAK</sequence>
<accession>A0A285NF34</accession>
<dbReference type="PANTHER" id="PTHR45625">
    <property type="entry name" value="PEPTIDYL-PROLYL CIS-TRANS ISOMERASE-RELATED"/>
    <property type="match status" value="1"/>
</dbReference>
<dbReference type="InterPro" id="IPR044666">
    <property type="entry name" value="Cyclophilin_A-like"/>
</dbReference>
<dbReference type="PROSITE" id="PS00170">
    <property type="entry name" value="CSA_PPIASE_1"/>
    <property type="match status" value="1"/>
</dbReference>
<dbReference type="Proteomes" id="UP000219439">
    <property type="component" value="Unassembled WGS sequence"/>
</dbReference>
<evidence type="ECO:0000259" key="5">
    <source>
        <dbReference type="PROSITE" id="PS50072"/>
    </source>
</evidence>
<protein>
    <recommendedName>
        <fullName evidence="4">Peptidyl-prolyl cis-trans isomerase</fullName>
        <shortName evidence="4">PPIase</shortName>
        <ecNumber evidence="4">5.2.1.8</ecNumber>
    </recommendedName>
</protein>
<evidence type="ECO:0000313" key="7">
    <source>
        <dbReference type="Proteomes" id="UP000219439"/>
    </source>
</evidence>
<gene>
    <name evidence="6" type="ORF">SAMN06265368_1109</name>
</gene>